<dbReference type="CDD" id="cd03219">
    <property type="entry name" value="ABC_Mj1267_LivG_branched"/>
    <property type="match status" value="1"/>
</dbReference>
<dbReference type="SMART" id="SM00382">
    <property type="entry name" value="AAA"/>
    <property type="match status" value="1"/>
</dbReference>
<dbReference type="Gene3D" id="3.40.50.300">
    <property type="entry name" value="P-loop containing nucleotide triphosphate hydrolases"/>
    <property type="match status" value="1"/>
</dbReference>
<evidence type="ECO:0000256" key="3">
    <source>
        <dbReference type="ARBA" id="ARBA00022840"/>
    </source>
</evidence>
<dbReference type="GO" id="GO:0016887">
    <property type="term" value="F:ATP hydrolysis activity"/>
    <property type="evidence" value="ECO:0007669"/>
    <property type="project" value="InterPro"/>
</dbReference>
<reference evidence="6" key="1">
    <citation type="submission" date="2023-07" db="EMBL/GenBank/DDBJ databases">
        <title>Genomic Encyclopedia of Type Strains, Phase IV (KMG-IV): sequencing the most valuable type-strain genomes for metagenomic binning, comparative biology and taxonomic classification.</title>
        <authorList>
            <person name="Goeker M."/>
        </authorList>
    </citation>
    <scope>NUCLEOTIDE SEQUENCE</scope>
    <source>
        <strain evidence="6">DSM 21202</strain>
    </source>
</reference>
<accession>A0AAE3VRN8</accession>
<comment type="caution">
    <text evidence="6">The sequence shown here is derived from an EMBL/GenBank/DDBJ whole genome shotgun (WGS) entry which is preliminary data.</text>
</comment>
<dbReference type="EMBL" id="JAUSUL010000003">
    <property type="protein sequence ID" value="MDQ0316891.1"/>
    <property type="molecule type" value="Genomic_DNA"/>
</dbReference>
<dbReference type="InterPro" id="IPR003439">
    <property type="entry name" value="ABC_transporter-like_ATP-bd"/>
</dbReference>
<dbReference type="InterPro" id="IPR051120">
    <property type="entry name" value="ABC_AA/LPS_Transport"/>
</dbReference>
<dbReference type="InterPro" id="IPR032823">
    <property type="entry name" value="BCA_ABC_TP_C"/>
</dbReference>
<feature type="domain" description="ABC transporter" evidence="5">
    <location>
        <begin position="5"/>
        <end position="246"/>
    </location>
</feature>
<keyword evidence="3 6" id="KW-0067">ATP-binding</keyword>
<sequence length="246" mass="26192">MSAVLSCSNLSVSFGSFAALSDVTLNFEDGATTALIGPNGAGKTTFLNALAGLQRVSSGTIRLDGSDITVLSAHRRARMGMARSFQIVTVFPQMTVLENVQVARMRAHMKVAVPWRTLASFPAVEREARAALERFGLADVADVPAGTLSHGRQRALELAIVLVNAPRVLLLDEPLAGVGRAELDHFADLVREVSARQTTILVEHNMDVLMTLARDIVVLVGGQVLARGGPEAIQADPKVREAYLGA</sequence>
<dbReference type="GO" id="GO:0005524">
    <property type="term" value="F:ATP binding"/>
    <property type="evidence" value="ECO:0007669"/>
    <property type="project" value="UniProtKB-KW"/>
</dbReference>
<proteinExistence type="predicted"/>
<dbReference type="PANTHER" id="PTHR45772:SF3">
    <property type="entry name" value="ABC TRANSPORTER ATP-BINDING PROTEIN"/>
    <property type="match status" value="1"/>
</dbReference>
<dbReference type="PANTHER" id="PTHR45772">
    <property type="entry name" value="CONSERVED COMPONENT OF ABC TRANSPORTER FOR NATURAL AMINO ACIDS-RELATED"/>
    <property type="match status" value="1"/>
</dbReference>
<dbReference type="SUPFAM" id="SSF52540">
    <property type="entry name" value="P-loop containing nucleoside triphosphate hydrolases"/>
    <property type="match status" value="1"/>
</dbReference>
<dbReference type="PROSITE" id="PS50893">
    <property type="entry name" value="ABC_TRANSPORTER_2"/>
    <property type="match status" value="1"/>
</dbReference>
<feature type="chain" id="PRO_5042131454" evidence="4">
    <location>
        <begin position="19"/>
        <end position="246"/>
    </location>
</feature>
<dbReference type="InterPro" id="IPR027417">
    <property type="entry name" value="P-loop_NTPase"/>
</dbReference>
<evidence type="ECO:0000256" key="4">
    <source>
        <dbReference type="SAM" id="SignalP"/>
    </source>
</evidence>
<evidence type="ECO:0000259" key="5">
    <source>
        <dbReference type="PROSITE" id="PS50893"/>
    </source>
</evidence>
<keyword evidence="1" id="KW-0813">Transport</keyword>
<name>A0AAE3VRN8_9HYPH</name>
<dbReference type="RefSeq" id="WP_306886764.1">
    <property type="nucleotide sequence ID" value="NZ_JAUSUL010000003.1"/>
</dbReference>
<dbReference type="InterPro" id="IPR003593">
    <property type="entry name" value="AAA+_ATPase"/>
</dbReference>
<dbReference type="Pfam" id="PF00005">
    <property type="entry name" value="ABC_tran"/>
    <property type="match status" value="1"/>
</dbReference>
<dbReference type="GO" id="GO:0005886">
    <property type="term" value="C:plasma membrane"/>
    <property type="evidence" value="ECO:0007669"/>
    <property type="project" value="TreeGrafter"/>
</dbReference>
<evidence type="ECO:0000313" key="6">
    <source>
        <dbReference type="EMBL" id="MDQ0316891.1"/>
    </source>
</evidence>
<gene>
    <name evidence="6" type="ORF">J2S73_003367</name>
</gene>
<dbReference type="Pfam" id="PF12399">
    <property type="entry name" value="BCA_ABC_TP_C"/>
    <property type="match status" value="1"/>
</dbReference>
<keyword evidence="4" id="KW-0732">Signal</keyword>
<organism evidence="6 7">
    <name type="scientific">Amorphus orientalis</name>
    <dbReference type="NCBI Taxonomy" id="649198"/>
    <lineage>
        <taxon>Bacteria</taxon>
        <taxon>Pseudomonadati</taxon>
        <taxon>Pseudomonadota</taxon>
        <taxon>Alphaproteobacteria</taxon>
        <taxon>Hyphomicrobiales</taxon>
        <taxon>Amorphaceae</taxon>
        <taxon>Amorphus</taxon>
    </lineage>
</organism>
<feature type="signal peptide" evidence="4">
    <location>
        <begin position="1"/>
        <end position="18"/>
    </location>
</feature>
<keyword evidence="2" id="KW-0547">Nucleotide-binding</keyword>
<keyword evidence="7" id="KW-1185">Reference proteome</keyword>
<dbReference type="AlphaFoldDB" id="A0AAE3VRN8"/>
<dbReference type="Proteomes" id="UP001229244">
    <property type="component" value="Unassembled WGS sequence"/>
</dbReference>
<protein>
    <submittedName>
        <fullName evidence="6">Branched-chain amino acid transport system ATP-binding protein</fullName>
    </submittedName>
</protein>
<evidence type="ECO:0000313" key="7">
    <source>
        <dbReference type="Proteomes" id="UP001229244"/>
    </source>
</evidence>
<evidence type="ECO:0000256" key="1">
    <source>
        <dbReference type="ARBA" id="ARBA00022448"/>
    </source>
</evidence>
<evidence type="ECO:0000256" key="2">
    <source>
        <dbReference type="ARBA" id="ARBA00022741"/>
    </source>
</evidence>